<sequence>MPILSLQNISKRYGAVQALSGVSFEVPAGSVFGVLGPNGSGKTTLLGIVTDVLKADTGSFSLFDKTPTARERRQIGTLLETPNFYHYLSGYKNLEISAAIKQRGKDDIARVLEICGLTARQHSAFKTYSLGMKQRLAIAAVLLGDPEVLILDEPTNGLDPSGIAEVRGLVRKLADSGKTIILASHLLDEVEKVCTHVAILRSGKLLLSGAVNAVISRNDFVELSAADNAQLQAAMLRYPGCTGADIQGGLIRASFDASPDAAAINSYCAQQGIWLNHLQLRQKSLETAFLEITNIPAK</sequence>
<reference evidence="7" key="1">
    <citation type="submission" date="2016-10" db="EMBL/GenBank/DDBJ databases">
        <authorList>
            <person name="Varghese N."/>
            <person name="Submissions S."/>
        </authorList>
    </citation>
    <scope>NUCLEOTIDE SEQUENCE [LARGE SCALE GENOMIC DNA]</scope>
    <source>
        <strain evidence="7">DSM 3695</strain>
    </source>
</reference>
<dbReference type="GO" id="GO:0016887">
    <property type="term" value="F:ATP hydrolysis activity"/>
    <property type="evidence" value="ECO:0007669"/>
    <property type="project" value="InterPro"/>
</dbReference>
<name>A0A1I0QMN4_9BACT</name>
<dbReference type="InterPro" id="IPR017871">
    <property type="entry name" value="ABC_transporter-like_CS"/>
</dbReference>
<dbReference type="Gene3D" id="3.40.50.300">
    <property type="entry name" value="P-loop containing nucleotide triphosphate hydrolases"/>
    <property type="match status" value="1"/>
</dbReference>
<dbReference type="PANTHER" id="PTHR43335">
    <property type="entry name" value="ABC TRANSPORTER, ATP-BINDING PROTEIN"/>
    <property type="match status" value="1"/>
</dbReference>
<dbReference type="AlphaFoldDB" id="A0A1I0QMN4"/>
<protein>
    <submittedName>
        <fullName evidence="6">ABC-2 type transport system ATP-binding protein</fullName>
    </submittedName>
</protein>
<feature type="domain" description="ABC transporter" evidence="5">
    <location>
        <begin position="4"/>
        <end position="227"/>
    </location>
</feature>
<keyword evidence="4 6" id="KW-0067">ATP-binding</keyword>
<dbReference type="InterPro" id="IPR027417">
    <property type="entry name" value="P-loop_NTPase"/>
</dbReference>
<dbReference type="PANTHER" id="PTHR43335:SF2">
    <property type="entry name" value="ABC TRANSPORTER, ATP-BINDING PROTEIN"/>
    <property type="match status" value="1"/>
</dbReference>
<evidence type="ECO:0000256" key="4">
    <source>
        <dbReference type="ARBA" id="ARBA00022840"/>
    </source>
</evidence>
<dbReference type="RefSeq" id="WP_089892787.1">
    <property type="nucleotide sequence ID" value="NZ_FOJG01000001.1"/>
</dbReference>
<dbReference type="Pfam" id="PF00005">
    <property type="entry name" value="ABC_tran"/>
    <property type="match status" value="1"/>
</dbReference>
<evidence type="ECO:0000256" key="1">
    <source>
        <dbReference type="ARBA" id="ARBA00005417"/>
    </source>
</evidence>
<dbReference type="SUPFAM" id="SSF52540">
    <property type="entry name" value="P-loop containing nucleoside triphosphate hydrolases"/>
    <property type="match status" value="1"/>
</dbReference>
<dbReference type="OrthoDB" id="9785229at2"/>
<evidence type="ECO:0000256" key="2">
    <source>
        <dbReference type="ARBA" id="ARBA00022448"/>
    </source>
</evidence>
<keyword evidence="3" id="KW-0547">Nucleotide-binding</keyword>
<evidence type="ECO:0000313" key="7">
    <source>
        <dbReference type="Proteomes" id="UP000199310"/>
    </source>
</evidence>
<dbReference type="InterPro" id="IPR003439">
    <property type="entry name" value="ABC_transporter-like_ATP-bd"/>
</dbReference>
<organism evidence="6 7">
    <name type="scientific">Chitinophaga arvensicola</name>
    <dbReference type="NCBI Taxonomy" id="29529"/>
    <lineage>
        <taxon>Bacteria</taxon>
        <taxon>Pseudomonadati</taxon>
        <taxon>Bacteroidota</taxon>
        <taxon>Chitinophagia</taxon>
        <taxon>Chitinophagales</taxon>
        <taxon>Chitinophagaceae</taxon>
        <taxon>Chitinophaga</taxon>
    </lineage>
</organism>
<dbReference type="PROSITE" id="PS50893">
    <property type="entry name" value="ABC_TRANSPORTER_2"/>
    <property type="match status" value="1"/>
</dbReference>
<dbReference type="GO" id="GO:0005524">
    <property type="term" value="F:ATP binding"/>
    <property type="evidence" value="ECO:0007669"/>
    <property type="project" value="UniProtKB-KW"/>
</dbReference>
<dbReference type="STRING" id="29529.SAMN04488122_1575"/>
<evidence type="ECO:0000256" key="3">
    <source>
        <dbReference type="ARBA" id="ARBA00022741"/>
    </source>
</evidence>
<dbReference type="PROSITE" id="PS00211">
    <property type="entry name" value="ABC_TRANSPORTER_1"/>
    <property type="match status" value="1"/>
</dbReference>
<dbReference type="SMART" id="SM00382">
    <property type="entry name" value="AAA"/>
    <property type="match status" value="1"/>
</dbReference>
<comment type="similarity">
    <text evidence="1">Belongs to the ABC transporter superfamily.</text>
</comment>
<dbReference type="Proteomes" id="UP000199310">
    <property type="component" value="Unassembled WGS sequence"/>
</dbReference>
<keyword evidence="2" id="KW-0813">Transport</keyword>
<accession>A0A1I0QMN4</accession>
<evidence type="ECO:0000259" key="5">
    <source>
        <dbReference type="PROSITE" id="PS50893"/>
    </source>
</evidence>
<dbReference type="InterPro" id="IPR003593">
    <property type="entry name" value="AAA+_ATPase"/>
</dbReference>
<dbReference type="EMBL" id="FOJG01000001">
    <property type="protein sequence ID" value="SEW28490.1"/>
    <property type="molecule type" value="Genomic_DNA"/>
</dbReference>
<gene>
    <name evidence="6" type="ORF">SAMN04488122_1575</name>
</gene>
<evidence type="ECO:0000313" key="6">
    <source>
        <dbReference type="EMBL" id="SEW28490.1"/>
    </source>
</evidence>
<proteinExistence type="inferred from homology"/>
<keyword evidence="7" id="KW-1185">Reference proteome</keyword>